<protein>
    <recommendedName>
        <fullName evidence="7">LIM zinc-binding domain-containing protein</fullName>
    </recommendedName>
</protein>
<proteinExistence type="predicted"/>
<feature type="domain" description="LIM zinc-binding" evidence="7">
    <location>
        <begin position="76"/>
        <end position="135"/>
    </location>
</feature>
<dbReference type="Gene3D" id="2.10.110.10">
    <property type="entry name" value="Cysteine Rich Protein"/>
    <property type="match status" value="5"/>
</dbReference>
<dbReference type="SMART" id="SM00132">
    <property type="entry name" value="LIM"/>
    <property type="match status" value="5"/>
</dbReference>
<keyword evidence="2" id="KW-0677">Repeat</keyword>
<dbReference type="PANTHER" id="PTHR24210:SF0">
    <property type="entry name" value="LIM DOMAIN-CONTAINING PROTEIN"/>
    <property type="match status" value="1"/>
</dbReference>
<dbReference type="FunFam" id="2.10.110.10:FF:000005">
    <property type="entry name" value="Testin isoform 1"/>
    <property type="match status" value="1"/>
</dbReference>
<dbReference type="PROSITE" id="PS50023">
    <property type="entry name" value="LIM_DOMAIN_2"/>
    <property type="match status" value="5"/>
</dbReference>
<evidence type="ECO:0000256" key="6">
    <source>
        <dbReference type="SAM" id="Coils"/>
    </source>
</evidence>
<feature type="domain" description="LIM zinc-binding" evidence="7">
    <location>
        <begin position="17"/>
        <end position="75"/>
    </location>
</feature>
<dbReference type="InterPro" id="IPR001781">
    <property type="entry name" value="Znf_LIM"/>
</dbReference>
<comment type="caution">
    <text evidence="8">The sequence shown here is derived from an EMBL/GenBank/DDBJ whole genome shotgun (WGS) entry which is preliminary data.</text>
</comment>
<feature type="domain" description="LIM zinc-binding" evidence="7">
    <location>
        <begin position="201"/>
        <end position="260"/>
    </location>
</feature>
<dbReference type="FunFam" id="2.10.110.10:FF:000009">
    <property type="entry name" value="Paxillin isoform 1"/>
    <property type="match status" value="1"/>
</dbReference>
<dbReference type="Pfam" id="PF00412">
    <property type="entry name" value="LIM"/>
    <property type="match status" value="5"/>
</dbReference>
<dbReference type="CDD" id="cd08368">
    <property type="entry name" value="LIM"/>
    <property type="match status" value="2"/>
</dbReference>
<dbReference type="PROSITE" id="PS00478">
    <property type="entry name" value="LIM_DOMAIN_1"/>
    <property type="match status" value="3"/>
</dbReference>
<dbReference type="OrthoDB" id="15567at2759"/>
<name>A0A1Y2ETK0_9FUNG</name>
<accession>A0A1Y2ETK0</accession>
<evidence type="ECO:0000259" key="7">
    <source>
        <dbReference type="PROSITE" id="PS50023"/>
    </source>
</evidence>
<evidence type="ECO:0000256" key="4">
    <source>
        <dbReference type="ARBA" id="ARBA00023038"/>
    </source>
</evidence>
<feature type="domain" description="LIM zinc-binding" evidence="7">
    <location>
        <begin position="142"/>
        <end position="200"/>
    </location>
</feature>
<evidence type="ECO:0000313" key="8">
    <source>
        <dbReference type="EMBL" id="ORY74889.1"/>
    </source>
</evidence>
<dbReference type="InterPro" id="IPR017351">
    <property type="entry name" value="PINCH-1-4-like"/>
</dbReference>
<dbReference type="Proteomes" id="UP000193920">
    <property type="component" value="Unassembled WGS sequence"/>
</dbReference>
<gene>
    <name evidence="8" type="ORF">LY90DRAFT_666023</name>
</gene>
<dbReference type="GO" id="GO:0098609">
    <property type="term" value="P:cell-cell adhesion"/>
    <property type="evidence" value="ECO:0007669"/>
    <property type="project" value="TreeGrafter"/>
</dbReference>
<reference evidence="8 9" key="1">
    <citation type="submission" date="2016-08" db="EMBL/GenBank/DDBJ databases">
        <title>A Parts List for Fungal Cellulosomes Revealed by Comparative Genomics.</title>
        <authorList>
            <consortium name="DOE Joint Genome Institute"/>
            <person name="Haitjema C.H."/>
            <person name="Gilmore S.P."/>
            <person name="Henske J.K."/>
            <person name="Solomon K.V."/>
            <person name="De Groot R."/>
            <person name="Kuo A."/>
            <person name="Mondo S.J."/>
            <person name="Salamov A.A."/>
            <person name="Labutti K."/>
            <person name="Zhao Z."/>
            <person name="Chiniquy J."/>
            <person name="Barry K."/>
            <person name="Brewer H.M."/>
            <person name="Purvine S.O."/>
            <person name="Wright A.T."/>
            <person name="Boxma B."/>
            <person name="Van Alen T."/>
            <person name="Hackstein J.H."/>
            <person name="Baker S.E."/>
            <person name="Grigoriev I.V."/>
            <person name="O'Malley M.A."/>
        </authorList>
    </citation>
    <scope>NUCLEOTIDE SEQUENCE [LARGE SCALE GENOMIC DNA]</scope>
    <source>
        <strain evidence="8 9">G1</strain>
    </source>
</reference>
<keyword evidence="3 5" id="KW-0862">Zinc</keyword>
<dbReference type="GO" id="GO:1900026">
    <property type="term" value="P:positive regulation of substrate adhesion-dependent cell spreading"/>
    <property type="evidence" value="ECO:0007669"/>
    <property type="project" value="TreeGrafter"/>
</dbReference>
<keyword evidence="6" id="KW-0175">Coiled coil</keyword>
<dbReference type="STRING" id="1754190.A0A1Y2ETK0"/>
<evidence type="ECO:0000256" key="1">
    <source>
        <dbReference type="ARBA" id="ARBA00022723"/>
    </source>
</evidence>
<evidence type="ECO:0000256" key="2">
    <source>
        <dbReference type="ARBA" id="ARBA00022737"/>
    </source>
</evidence>
<dbReference type="EMBL" id="MCOG01000027">
    <property type="protein sequence ID" value="ORY74889.1"/>
    <property type="molecule type" value="Genomic_DNA"/>
</dbReference>
<keyword evidence="4 5" id="KW-0440">LIM domain</keyword>
<organism evidence="8 9">
    <name type="scientific">Neocallimastix californiae</name>
    <dbReference type="NCBI Taxonomy" id="1754190"/>
    <lineage>
        <taxon>Eukaryota</taxon>
        <taxon>Fungi</taxon>
        <taxon>Fungi incertae sedis</taxon>
        <taxon>Chytridiomycota</taxon>
        <taxon>Chytridiomycota incertae sedis</taxon>
        <taxon>Neocallimastigomycetes</taxon>
        <taxon>Neocallimastigales</taxon>
        <taxon>Neocallimastigaceae</taxon>
        <taxon>Neocallimastix</taxon>
    </lineage>
</organism>
<dbReference type="GO" id="GO:0005737">
    <property type="term" value="C:cytoplasm"/>
    <property type="evidence" value="ECO:0007669"/>
    <property type="project" value="TreeGrafter"/>
</dbReference>
<evidence type="ECO:0000313" key="9">
    <source>
        <dbReference type="Proteomes" id="UP000193920"/>
    </source>
</evidence>
<feature type="coiled-coil region" evidence="6">
    <location>
        <begin position="322"/>
        <end position="349"/>
    </location>
</feature>
<dbReference type="GO" id="GO:2001046">
    <property type="term" value="P:positive regulation of integrin-mediated signaling pathway"/>
    <property type="evidence" value="ECO:0007669"/>
    <property type="project" value="TreeGrafter"/>
</dbReference>
<dbReference type="GO" id="GO:0046872">
    <property type="term" value="F:metal ion binding"/>
    <property type="evidence" value="ECO:0007669"/>
    <property type="project" value="UniProtKB-KW"/>
</dbReference>
<evidence type="ECO:0000256" key="5">
    <source>
        <dbReference type="PROSITE-ProRule" id="PRU00125"/>
    </source>
</evidence>
<keyword evidence="9" id="KW-1185">Reference proteome</keyword>
<evidence type="ECO:0000256" key="3">
    <source>
        <dbReference type="ARBA" id="ARBA00022833"/>
    </source>
</evidence>
<sequence length="354" mass="40873">MATAVESAKDGLSSGPKICPVCRETVGDDYLATDKNYFHQDCFVCQQCLMPFADGIYFENDEGVFCEYDNNVLFGKRCGKCGQIILGKYLNAMNMTWHTDHFTCEECGCYLANMKFVNKNGKPFCKPCYEMIKAREEKNKREACGKCKKPIAPEELLILKGVRYHAFHFPCTICNCLLTSDCKEYEGKLYCKKDYDIVTAPVCYTCRRPIFGASITALGRDFHSEHFVCFKCGKRFDDSMFYEYQDKPYCMTHYNELTQSNCGRCKHPASGKVVTALNKKWCENHFTCAGCDLDFNKERVPFYEMDTKPFCKGCYDYLPSSVRKLLEKYDQIDKKVKKKQEEMEKKKAKEKSKS</sequence>
<feature type="domain" description="LIM zinc-binding" evidence="7">
    <location>
        <begin position="261"/>
        <end position="321"/>
    </location>
</feature>
<dbReference type="SUPFAM" id="SSF57716">
    <property type="entry name" value="Glucocorticoid receptor-like (DNA-binding domain)"/>
    <property type="match status" value="4"/>
</dbReference>
<keyword evidence="1 5" id="KW-0479">Metal-binding</keyword>
<dbReference type="PANTHER" id="PTHR24210">
    <property type="entry name" value="LIM DOMAIN-CONTAINING PROTEIN"/>
    <property type="match status" value="1"/>
</dbReference>
<dbReference type="AlphaFoldDB" id="A0A1Y2ETK0"/>
<dbReference type="GO" id="GO:0045216">
    <property type="term" value="P:cell-cell junction organization"/>
    <property type="evidence" value="ECO:0007669"/>
    <property type="project" value="TreeGrafter"/>
</dbReference>